<gene>
    <name evidence="2" type="ORF">Tci_054430</name>
</gene>
<name>A0A6L2NBK1_TANCI</name>
<feature type="region of interest" description="Disordered" evidence="1">
    <location>
        <begin position="65"/>
        <end position="90"/>
    </location>
</feature>
<evidence type="ECO:0000256" key="1">
    <source>
        <dbReference type="SAM" id="MobiDB-lite"/>
    </source>
</evidence>
<reference evidence="2" key="1">
    <citation type="journal article" date="2019" name="Sci. Rep.">
        <title>Draft genome of Tanacetum cinerariifolium, the natural source of mosquito coil.</title>
        <authorList>
            <person name="Yamashiro T."/>
            <person name="Shiraishi A."/>
            <person name="Satake H."/>
            <person name="Nakayama K."/>
        </authorList>
    </citation>
    <scope>NUCLEOTIDE SEQUENCE</scope>
</reference>
<proteinExistence type="predicted"/>
<accession>A0A6L2NBK1</accession>
<protein>
    <submittedName>
        <fullName evidence="2">Uncharacterized protein</fullName>
    </submittedName>
</protein>
<feature type="compositionally biased region" description="Basic and acidic residues" evidence="1">
    <location>
        <begin position="78"/>
        <end position="90"/>
    </location>
</feature>
<evidence type="ECO:0000313" key="2">
    <source>
        <dbReference type="EMBL" id="GEU82452.1"/>
    </source>
</evidence>
<dbReference type="AlphaFoldDB" id="A0A6L2NBK1"/>
<dbReference type="EMBL" id="BKCJ010008481">
    <property type="protein sequence ID" value="GEU82452.1"/>
    <property type="molecule type" value="Genomic_DNA"/>
</dbReference>
<comment type="caution">
    <text evidence="2">The sequence shown here is derived from an EMBL/GenBank/DDBJ whole genome shotgun (WGS) entry which is preliminary data.</text>
</comment>
<sequence>MKEMLSLLKELTKRKSSKKALVREEVSKHVIKYVNAISLIRIESDKDKGSDRIVDKNIIKPIELVDKEETMDDEKDNESDGSKNKDSTRWGKYVDRRMEMPRSQPVILDEESLEALRIFHLDDSWMMI</sequence>
<organism evidence="2">
    <name type="scientific">Tanacetum cinerariifolium</name>
    <name type="common">Dalmatian daisy</name>
    <name type="synonym">Chrysanthemum cinerariifolium</name>
    <dbReference type="NCBI Taxonomy" id="118510"/>
    <lineage>
        <taxon>Eukaryota</taxon>
        <taxon>Viridiplantae</taxon>
        <taxon>Streptophyta</taxon>
        <taxon>Embryophyta</taxon>
        <taxon>Tracheophyta</taxon>
        <taxon>Spermatophyta</taxon>
        <taxon>Magnoliopsida</taxon>
        <taxon>eudicotyledons</taxon>
        <taxon>Gunneridae</taxon>
        <taxon>Pentapetalae</taxon>
        <taxon>asterids</taxon>
        <taxon>campanulids</taxon>
        <taxon>Asterales</taxon>
        <taxon>Asteraceae</taxon>
        <taxon>Asteroideae</taxon>
        <taxon>Anthemideae</taxon>
        <taxon>Anthemidinae</taxon>
        <taxon>Tanacetum</taxon>
    </lineage>
</organism>